<evidence type="ECO:0000313" key="3">
    <source>
        <dbReference type="Proteomes" id="UP000186817"/>
    </source>
</evidence>
<feature type="region of interest" description="Disordered" evidence="1">
    <location>
        <begin position="25"/>
        <end position="59"/>
    </location>
</feature>
<name>A0A1Q9C4J2_SYMMI</name>
<protein>
    <submittedName>
        <fullName evidence="2">Uncharacterized protein</fullName>
    </submittedName>
</protein>
<evidence type="ECO:0000313" key="2">
    <source>
        <dbReference type="EMBL" id="OLP77843.1"/>
    </source>
</evidence>
<dbReference type="Proteomes" id="UP000186817">
    <property type="component" value="Unassembled WGS sequence"/>
</dbReference>
<organism evidence="2 3">
    <name type="scientific">Symbiodinium microadriaticum</name>
    <name type="common">Dinoflagellate</name>
    <name type="synonym">Zooxanthella microadriatica</name>
    <dbReference type="NCBI Taxonomy" id="2951"/>
    <lineage>
        <taxon>Eukaryota</taxon>
        <taxon>Sar</taxon>
        <taxon>Alveolata</taxon>
        <taxon>Dinophyceae</taxon>
        <taxon>Suessiales</taxon>
        <taxon>Symbiodiniaceae</taxon>
        <taxon>Symbiodinium</taxon>
    </lineage>
</organism>
<comment type="caution">
    <text evidence="2">The sequence shown here is derived from an EMBL/GenBank/DDBJ whole genome shotgun (WGS) entry which is preliminary data.</text>
</comment>
<evidence type="ECO:0000256" key="1">
    <source>
        <dbReference type="SAM" id="MobiDB-lite"/>
    </source>
</evidence>
<dbReference type="AlphaFoldDB" id="A0A1Q9C4J2"/>
<gene>
    <name evidence="2" type="ORF">AK812_SmicGene42050</name>
</gene>
<dbReference type="EMBL" id="LSRX01001701">
    <property type="protein sequence ID" value="OLP77843.1"/>
    <property type="molecule type" value="Genomic_DNA"/>
</dbReference>
<reference evidence="2 3" key="1">
    <citation type="submission" date="2016-02" db="EMBL/GenBank/DDBJ databases">
        <title>Genome analysis of coral dinoflagellate symbionts highlights evolutionary adaptations to a symbiotic lifestyle.</title>
        <authorList>
            <person name="Aranda M."/>
            <person name="Li Y."/>
            <person name="Liew Y.J."/>
            <person name="Baumgarten S."/>
            <person name="Simakov O."/>
            <person name="Wilson M."/>
            <person name="Piel J."/>
            <person name="Ashoor H."/>
            <person name="Bougouffa S."/>
            <person name="Bajic V.B."/>
            <person name="Ryu T."/>
            <person name="Ravasi T."/>
            <person name="Bayer T."/>
            <person name="Micklem G."/>
            <person name="Kim H."/>
            <person name="Bhak J."/>
            <person name="Lajeunesse T.C."/>
            <person name="Voolstra C.R."/>
        </authorList>
    </citation>
    <scope>NUCLEOTIDE SEQUENCE [LARGE SCALE GENOMIC DNA]</scope>
    <source>
        <strain evidence="2 3">CCMP2467</strain>
    </source>
</reference>
<keyword evidence="3" id="KW-1185">Reference proteome</keyword>
<accession>A0A1Q9C4J2</accession>
<proteinExistence type="predicted"/>
<sequence length="72" mass="7394">MKATMDSHDMAGMNTYQWIDGEEGSASLTDFGAPPAAPEVADGSLSMSPLSTAAPGDIDSEDVFVEGSHCSV</sequence>